<accession>A0A1M7FSM5</accession>
<evidence type="ECO:0000313" key="2">
    <source>
        <dbReference type="Proteomes" id="UP000184092"/>
    </source>
</evidence>
<reference evidence="2" key="1">
    <citation type="submission" date="2016-11" db="EMBL/GenBank/DDBJ databases">
        <authorList>
            <person name="Varghese N."/>
            <person name="Submissions S."/>
        </authorList>
    </citation>
    <scope>NUCLEOTIDE SEQUENCE [LARGE SCALE GENOMIC DNA]</scope>
    <source>
        <strain evidence="2">CGMCC 1.2749</strain>
    </source>
</reference>
<protein>
    <recommendedName>
        <fullName evidence="3">Outer membrane protein beta-barrel domain-containing protein</fullName>
    </recommendedName>
</protein>
<proteinExistence type="predicted"/>
<evidence type="ECO:0008006" key="3">
    <source>
        <dbReference type="Google" id="ProtNLM"/>
    </source>
</evidence>
<evidence type="ECO:0000313" key="1">
    <source>
        <dbReference type="EMBL" id="SHM06925.1"/>
    </source>
</evidence>
<dbReference type="STRING" id="178356.SAMN05216269_102248"/>
<dbReference type="SUPFAM" id="SSF56925">
    <property type="entry name" value="OMPA-like"/>
    <property type="match status" value="1"/>
</dbReference>
<dbReference type="OrthoDB" id="945117at2"/>
<dbReference type="EMBL" id="FRCL01000002">
    <property type="protein sequence ID" value="SHM06925.1"/>
    <property type="molecule type" value="Genomic_DNA"/>
</dbReference>
<keyword evidence="2" id="KW-1185">Reference proteome</keyword>
<dbReference type="AlphaFoldDB" id="A0A1M7FSM5"/>
<sequence>MKKGYFIVLFFCVSFTGKAQITKNNWLVGGEAGFFYNFNNSETINGNNSYAIHLSPNIGYFIYDKLAAGSKFDYIAGNTRSTTLLLGPFLRYYFLEKEKRVNLFLESSYNFGLDKQDKDYSNFSTKVGTAIFLNSSVALELALNYNLYRNKSIDFSSNSLSLAVGFQIHLEKEK</sequence>
<gene>
    <name evidence="1" type="ORF">SAMN05216269_102248</name>
</gene>
<dbReference type="InterPro" id="IPR011250">
    <property type="entry name" value="OMP/PagP_B-barrel"/>
</dbReference>
<name>A0A1M7FSM5_9FLAO</name>
<organism evidence="1 2">
    <name type="scientific">Flavobacterium xinjiangense</name>
    <dbReference type="NCBI Taxonomy" id="178356"/>
    <lineage>
        <taxon>Bacteria</taxon>
        <taxon>Pseudomonadati</taxon>
        <taxon>Bacteroidota</taxon>
        <taxon>Flavobacteriia</taxon>
        <taxon>Flavobacteriales</taxon>
        <taxon>Flavobacteriaceae</taxon>
        <taxon>Flavobacterium</taxon>
    </lineage>
</organism>
<dbReference type="RefSeq" id="WP_073205469.1">
    <property type="nucleotide sequence ID" value="NZ_FRCL01000002.1"/>
</dbReference>
<dbReference type="Proteomes" id="UP000184092">
    <property type="component" value="Unassembled WGS sequence"/>
</dbReference>